<name>A0ABV1HTS4_9FIRM</name>
<proteinExistence type="predicted"/>
<reference evidence="2 3" key="1">
    <citation type="submission" date="2024-03" db="EMBL/GenBank/DDBJ databases">
        <title>Human intestinal bacterial collection.</title>
        <authorList>
            <person name="Pauvert C."/>
            <person name="Hitch T.C.A."/>
            <person name="Clavel T."/>
        </authorList>
    </citation>
    <scope>NUCLEOTIDE SEQUENCE [LARGE SCALE GENOMIC DNA]</scope>
    <source>
        <strain evidence="2 3">CLA-AP-H18</strain>
    </source>
</reference>
<dbReference type="PANTHER" id="PTHR40078">
    <property type="entry name" value="INTEGRAL MEMBRANE PROTEIN-RELATED"/>
    <property type="match status" value="1"/>
</dbReference>
<feature type="transmembrane region" description="Helical" evidence="1">
    <location>
        <begin position="112"/>
        <end position="132"/>
    </location>
</feature>
<feature type="transmembrane region" description="Helical" evidence="1">
    <location>
        <begin position="165"/>
        <end position="196"/>
    </location>
</feature>
<feature type="transmembrane region" description="Helical" evidence="1">
    <location>
        <begin position="55"/>
        <end position="76"/>
    </location>
</feature>
<dbReference type="PANTHER" id="PTHR40078:SF1">
    <property type="entry name" value="INTEGRAL MEMBRANE PROTEIN"/>
    <property type="match status" value="1"/>
</dbReference>
<keyword evidence="1" id="KW-0472">Membrane</keyword>
<protein>
    <submittedName>
        <fullName evidence="2">YitT family protein</fullName>
    </submittedName>
</protein>
<organism evidence="2 3">
    <name type="scientific">Ruminococcoides intestinihominis</name>
    <dbReference type="NCBI Taxonomy" id="3133161"/>
    <lineage>
        <taxon>Bacteria</taxon>
        <taxon>Bacillati</taxon>
        <taxon>Bacillota</taxon>
        <taxon>Clostridia</taxon>
        <taxon>Eubacteriales</taxon>
        <taxon>Oscillospiraceae</taxon>
        <taxon>Ruminococcoides</taxon>
    </lineage>
</organism>
<evidence type="ECO:0000313" key="3">
    <source>
        <dbReference type="Proteomes" id="UP001478133"/>
    </source>
</evidence>
<keyword evidence="1" id="KW-1133">Transmembrane helix</keyword>
<evidence type="ECO:0000313" key="2">
    <source>
        <dbReference type="EMBL" id="MEQ2565514.1"/>
    </source>
</evidence>
<gene>
    <name evidence="2" type="ORF">ABFO16_04595</name>
</gene>
<sequence>MFVDKNKELYKDLLKKIIIIVIGSIVSAYGITLALYAGFGGATLAVLWQGISGTFHISIGMSSFIVAIIMIIFSLIYDRRQIHIGTIIYQVVYSLCVDLFANCHIYSKYMWINFFIMLLGVVLFAVGTGLYASASLGRGSYEAVTFALAEKNNWQVKIVRIVLDILMVVIGVLLGGKFGVCTIVTVIVSGPIIQFVNTNSKKIFKL</sequence>
<dbReference type="EMBL" id="JBBMFI010000012">
    <property type="protein sequence ID" value="MEQ2565514.1"/>
    <property type="molecule type" value="Genomic_DNA"/>
</dbReference>
<dbReference type="RefSeq" id="WP_211147567.1">
    <property type="nucleotide sequence ID" value="NZ_JBBMEY010000014.1"/>
</dbReference>
<comment type="caution">
    <text evidence="2">The sequence shown here is derived from an EMBL/GenBank/DDBJ whole genome shotgun (WGS) entry which is preliminary data.</text>
</comment>
<keyword evidence="1" id="KW-0812">Transmembrane</keyword>
<dbReference type="Proteomes" id="UP001478133">
    <property type="component" value="Unassembled WGS sequence"/>
</dbReference>
<dbReference type="Pfam" id="PF19700">
    <property type="entry name" value="DUF6198"/>
    <property type="match status" value="1"/>
</dbReference>
<evidence type="ECO:0000256" key="1">
    <source>
        <dbReference type="SAM" id="Phobius"/>
    </source>
</evidence>
<dbReference type="InterPro" id="IPR038750">
    <property type="entry name" value="YczE/YyaS-like"/>
</dbReference>
<accession>A0ABV1HTS4</accession>
<keyword evidence="3" id="KW-1185">Reference proteome</keyword>
<feature type="transmembrane region" description="Helical" evidence="1">
    <location>
        <begin position="17"/>
        <end position="48"/>
    </location>
</feature>